<evidence type="ECO:0000256" key="1">
    <source>
        <dbReference type="SAM" id="MobiDB-lite"/>
    </source>
</evidence>
<dbReference type="AlphaFoldDB" id="A0A392UT00"/>
<keyword evidence="3" id="KW-1185">Reference proteome</keyword>
<reference evidence="2 3" key="1">
    <citation type="journal article" date="2018" name="Front. Plant Sci.">
        <title>Red Clover (Trifolium pratense) and Zigzag Clover (T. medium) - A Picture of Genomic Similarities and Differences.</title>
        <authorList>
            <person name="Dluhosova J."/>
            <person name="Istvanek J."/>
            <person name="Nedelnik J."/>
            <person name="Repkova J."/>
        </authorList>
    </citation>
    <scope>NUCLEOTIDE SEQUENCE [LARGE SCALE GENOMIC DNA]</scope>
    <source>
        <strain evidence="3">cv. 10/8</strain>
        <tissue evidence="2">Leaf</tissue>
    </source>
</reference>
<comment type="caution">
    <text evidence="2">The sequence shown here is derived from an EMBL/GenBank/DDBJ whole genome shotgun (WGS) entry which is preliminary data.</text>
</comment>
<protein>
    <submittedName>
        <fullName evidence="2">Uncharacterized protein</fullName>
    </submittedName>
</protein>
<feature type="region of interest" description="Disordered" evidence="1">
    <location>
        <begin position="55"/>
        <end position="75"/>
    </location>
</feature>
<organism evidence="2 3">
    <name type="scientific">Trifolium medium</name>
    <dbReference type="NCBI Taxonomy" id="97028"/>
    <lineage>
        <taxon>Eukaryota</taxon>
        <taxon>Viridiplantae</taxon>
        <taxon>Streptophyta</taxon>
        <taxon>Embryophyta</taxon>
        <taxon>Tracheophyta</taxon>
        <taxon>Spermatophyta</taxon>
        <taxon>Magnoliopsida</taxon>
        <taxon>eudicotyledons</taxon>
        <taxon>Gunneridae</taxon>
        <taxon>Pentapetalae</taxon>
        <taxon>rosids</taxon>
        <taxon>fabids</taxon>
        <taxon>Fabales</taxon>
        <taxon>Fabaceae</taxon>
        <taxon>Papilionoideae</taxon>
        <taxon>50 kb inversion clade</taxon>
        <taxon>NPAAA clade</taxon>
        <taxon>Hologalegina</taxon>
        <taxon>IRL clade</taxon>
        <taxon>Trifolieae</taxon>
        <taxon>Trifolium</taxon>
    </lineage>
</organism>
<gene>
    <name evidence="2" type="ORF">A2U01_0100415</name>
</gene>
<accession>A0A392UT00</accession>
<feature type="compositionally biased region" description="Acidic residues" evidence="1">
    <location>
        <begin position="58"/>
        <end position="69"/>
    </location>
</feature>
<proteinExistence type="predicted"/>
<feature type="non-terminal residue" evidence="2">
    <location>
        <position position="75"/>
    </location>
</feature>
<evidence type="ECO:0000313" key="2">
    <source>
        <dbReference type="EMBL" id="MCI79144.1"/>
    </source>
</evidence>
<feature type="non-terminal residue" evidence="2">
    <location>
        <position position="1"/>
    </location>
</feature>
<dbReference type="Proteomes" id="UP000265520">
    <property type="component" value="Unassembled WGS sequence"/>
</dbReference>
<name>A0A392UT00_9FABA</name>
<dbReference type="EMBL" id="LXQA010967099">
    <property type="protein sequence ID" value="MCI79144.1"/>
    <property type="molecule type" value="Genomic_DNA"/>
</dbReference>
<evidence type="ECO:0000313" key="3">
    <source>
        <dbReference type="Proteomes" id="UP000265520"/>
    </source>
</evidence>
<sequence length="75" mass="8054">KVEVEGVCFNVWVVEEKGRERMGVALDDGVEDDESRVVPSEVSGEVEVGCCGDVAYSGEDEESGPEGDVDNSMQQ</sequence>